<gene>
    <name evidence="2" type="ORF">C8D97_1023</name>
</gene>
<protein>
    <submittedName>
        <fullName evidence="2">Putative general porin</fullName>
    </submittedName>
</protein>
<dbReference type="RefSeq" id="WP_109761691.1">
    <property type="nucleotide sequence ID" value="NZ_QGGU01000002.1"/>
</dbReference>
<feature type="signal peptide" evidence="1">
    <location>
        <begin position="1"/>
        <end position="19"/>
    </location>
</feature>
<evidence type="ECO:0000256" key="1">
    <source>
        <dbReference type="SAM" id="SignalP"/>
    </source>
</evidence>
<accession>A0A316FZP7</accession>
<sequence length="274" mass="30579">MIKKLSVTMLISISGALSANEYQTFLNTNYDTIDFDNESADLIGFSAQHFFDTKKALGPLSEFEYINTVSNVFGGFSRNLDDSENIYALSGDWIASNFILGATKQSFSSGSDYNTVRFGYLFSDNFKVEVSSSGFDNDFDQTILMSSYNHQINASDYIGVSMALSDDLDYKQISSKYFSQLENDNYVSLSLNYSKYDDNIDSSGYWGVGANYYFSPYSSILLNIDDEESVQIGGQHFFNDSFSVGIRYRTTSIDVGPGQEEDVDTLSLSAQAQF</sequence>
<reference evidence="2 3" key="1">
    <citation type="submission" date="2018-05" db="EMBL/GenBank/DDBJ databases">
        <title>Genomic Encyclopedia of Type Strains, Phase IV (KMG-IV): sequencing the most valuable type-strain genomes for metagenomic binning, comparative biology and taxonomic classification.</title>
        <authorList>
            <person name="Goeker M."/>
        </authorList>
    </citation>
    <scope>NUCLEOTIDE SEQUENCE [LARGE SCALE GENOMIC DNA]</scope>
    <source>
        <strain evidence="2 3">DSM 25350</strain>
    </source>
</reference>
<dbReference type="InterPro" id="IPR031593">
    <property type="entry name" value="Porin_7"/>
</dbReference>
<name>A0A316FZP7_9GAMM</name>
<proteinExistence type="predicted"/>
<dbReference type="AlphaFoldDB" id="A0A316FZP7"/>
<feature type="chain" id="PRO_5016371671" evidence="1">
    <location>
        <begin position="20"/>
        <end position="274"/>
    </location>
</feature>
<evidence type="ECO:0000313" key="3">
    <source>
        <dbReference type="Proteomes" id="UP000245790"/>
    </source>
</evidence>
<keyword evidence="1" id="KW-0732">Signal</keyword>
<dbReference type="Pfam" id="PF16956">
    <property type="entry name" value="Porin_7"/>
    <property type="match status" value="1"/>
</dbReference>
<dbReference type="EMBL" id="QGGU01000002">
    <property type="protein sequence ID" value="PWK53615.1"/>
    <property type="molecule type" value="Genomic_DNA"/>
</dbReference>
<evidence type="ECO:0000313" key="2">
    <source>
        <dbReference type="EMBL" id="PWK53615.1"/>
    </source>
</evidence>
<dbReference type="Proteomes" id="UP000245790">
    <property type="component" value="Unassembled WGS sequence"/>
</dbReference>
<dbReference type="OrthoDB" id="5758646at2"/>
<keyword evidence="3" id="KW-1185">Reference proteome</keyword>
<comment type="caution">
    <text evidence="2">The sequence shown here is derived from an EMBL/GenBank/DDBJ whole genome shotgun (WGS) entry which is preliminary data.</text>
</comment>
<organism evidence="2 3">
    <name type="scientific">Pleionea mediterranea</name>
    <dbReference type="NCBI Taxonomy" id="523701"/>
    <lineage>
        <taxon>Bacteria</taxon>
        <taxon>Pseudomonadati</taxon>
        <taxon>Pseudomonadota</taxon>
        <taxon>Gammaproteobacteria</taxon>
        <taxon>Oceanospirillales</taxon>
        <taxon>Pleioneaceae</taxon>
        <taxon>Pleionea</taxon>
    </lineage>
</organism>